<keyword evidence="3" id="KW-1185">Reference proteome</keyword>
<dbReference type="Proteomes" id="UP000001519">
    <property type="component" value="Chromosome 10"/>
</dbReference>
<reference evidence="2" key="3">
    <citation type="submission" date="2025-08" db="UniProtKB">
        <authorList>
            <consortium name="Ensembl"/>
        </authorList>
    </citation>
    <scope>IDENTIFICATION</scope>
</reference>
<dbReference type="Ensembl" id="ENSGGOT00000048168.1">
    <property type="protein sequence ID" value="ENSGGOP00000038118.1"/>
    <property type="gene ID" value="ENSGGOG00000043632.1"/>
</dbReference>
<dbReference type="GeneTree" id="ENSGT00910000147809"/>
<evidence type="ECO:0000256" key="1">
    <source>
        <dbReference type="SAM" id="MobiDB-lite"/>
    </source>
</evidence>
<evidence type="ECO:0000313" key="3">
    <source>
        <dbReference type="Proteomes" id="UP000001519"/>
    </source>
</evidence>
<feature type="region of interest" description="Disordered" evidence="1">
    <location>
        <begin position="1"/>
        <end position="32"/>
    </location>
</feature>
<feature type="compositionally biased region" description="Polar residues" evidence="1">
    <location>
        <begin position="75"/>
        <end position="92"/>
    </location>
</feature>
<reference evidence="2" key="4">
    <citation type="submission" date="2025-09" db="UniProtKB">
        <authorList>
            <consortium name="Ensembl"/>
        </authorList>
    </citation>
    <scope>IDENTIFICATION</scope>
</reference>
<organism evidence="2 3">
    <name type="scientific">Gorilla gorilla gorilla</name>
    <name type="common">Western lowland gorilla</name>
    <dbReference type="NCBI Taxonomy" id="9595"/>
    <lineage>
        <taxon>Eukaryota</taxon>
        <taxon>Metazoa</taxon>
        <taxon>Chordata</taxon>
        <taxon>Craniata</taxon>
        <taxon>Vertebrata</taxon>
        <taxon>Euteleostomi</taxon>
        <taxon>Mammalia</taxon>
        <taxon>Eutheria</taxon>
        <taxon>Euarchontoglires</taxon>
        <taxon>Primates</taxon>
        <taxon>Haplorrhini</taxon>
        <taxon>Catarrhini</taxon>
        <taxon>Hominidae</taxon>
        <taxon>Gorilla</taxon>
    </lineage>
</organism>
<dbReference type="InParanoid" id="A0A2I2YT97"/>
<reference evidence="2 3" key="2">
    <citation type="journal article" date="2012" name="Nature">
        <title>Insights into hominid evolution from the gorilla genome sequence.</title>
        <authorList>
            <person name="Scally A."/>
            <person name="Dutheil J.Y."/>
            <person name="Hillier L.W."/>
            <person name="Jordan G.E."/>
            <person name="Goodhead I."/>
            <person name="Herrero J."/>
            <person name="Hobolth A."/>
            <person name="Lappalainen T."/>
            <person name="Mailund T."/>
            <person name="Marques-Bonet T."/>
            <person name="McCarthy S."/>
            <person name="Montgomery S.H."/>
            <person name="Schwalie P.C."/>
            <person name="Tang Y.A."/>
            <person name="Ward M.C."/>
            <person name="Xue Y."/>
            <person name="Yngvadottir B."/>
            <person name="Alkan C."/>
            <person name="Andersen L.N."/>
            <person name="Ayub Q."/>
            <person name="Ball E.V."/>
            <person name="Beal K."/>
            <person name="Bradley B.J."/>
            <person name="Chen Y."/>
            <person name="Clee C.M."/>
            <person name="Fitzgerald S."/>
            <person name="Graves T.A."/>
            <person name="Gu Y."/>
            <person name="Heath P."/>
            <person name="Heger A."/>
            <person name="Karakoc E."/>
            <person name="Kolb-Kokocinski A."/>
            <person name="Laird G.K."/>
            <person name="Lunter G."/>
            <person name="Meader S."/>
            <person name="Mort M."/>
            <person name="Mullikin J.C."/>
            <person name="Munch K."/>
            <person name="O'Connor T.D."/>
            <person name="Phillips A.D."/>
            <person name="Prado-Martinez J."/>
            <person name="Rogers A.S."/>
            <person name="Sajjadian S."/>
            <person name="Schmidt D."/>
            <person name="Shaw K."/>
            <person name="Simpson J.T."/>
            <person name="Stenson P.D."/>
            <person name="Turner D.J."/>
            <person name="Vigilant L."/>
            <person name="Vilella A.J."/>
            <person name="Whitener W."/>
            <person name="Zhu B."/>
            <person name="Cooper D.N."/>
            <person name="de Jong P."/>
            <person name="Dermitzakis E.T."/>
            <person name="Eichler E.E."/>
            <person name="Flicek P."/>
            <person name="Goldman N."/>
            <person name="Mundy N.I."/>
            <person name="Ning Z."/>
            <person name="Odom D.T."/>
            <person name="Ponting C.P."/>
            <person name="Quail M.A."/>
            <person name="Ryder O.A."/>
            <person name="Searle S.M."/>
            <person name="Warren W.C."/>
            <person name="Wilson R.K."/>
            <person name="Schierup M.H."/>
            <person name="Rogers J."/>
            <person name="Tyler-Smith C."/>
            <person name="Durbin R."/>
        </authorList>
    </citation>
    <scope>NUCLEOTIDE SEQUENCE [LARGE SCALE GENOMIC DNA]</scope>
</reference>
<feature type="region of interest" description="Disordered" evidence="1">
    <location>
        <begin position="56"/>
        <end position="98"/>
    </location>
</feature>
<protein>
    <submittedName>
        <fullName evidence="2">Uncharacterized protein</fullName>
    </submittedName>
</protein>
<reference evidence="3" key="1">
    <citation type="submission" date="2011-05" db="EMBL/GenBank/DDBJ databases">
        <title>Insights into the evolution of the great apes provided by the gorilla genome.</title>
        <authorList>
            <person name="Scally A."/>
        </authorList>
    </citation>
    <scope>NUCLEOTIDE SEQUENCE [LARGE SCALE GENOMIC DNA]</scope>
</reference>
<dbReference type="EMBL" id="CABD030074704">
    <property type="status" value="NOT_ANNOTATED_CDS"/>
    <property type="molecule type" value="Genomic_DNA"/>
</dbReference>
<sequence>TLREQERLQELEEKLQEQERLGEREEKSLREREESLLREWEERLRSRRTGCWSWGGKPRSGRSRQRHACRPCGTTPPSTTRCLRTMSSTSSWLGHRAA</sequence>
<dbReference type="Bgee" id="ENSGGOG00000043632">
    <property type="expression patterns" value="Expressed in testis and 2 other cell types or tissues"/>
</dbReference>
<dbReference type="OMA" id="RRTGCWS"/>
<accession>A0A2I2YT97</accession>
<proteinExistence type="predicted"/>
<evidence type="ECO:0000313" key="2">
    <source>
        <dbReference type="Ensembl" id="ENSGGOP00000038118.1"/>
    </source>
</evidence>
<feature type="compositionally biased region" description="Basic residues" evidence="1">
    <location>
        <begin position="59"/>
        <end position="69"/>
    </location>
</feature>
<name>A0A2I2YT97_GORGO</name>
<dbReference type="AlphaFoldDB" id="A0A2I2YT97"/>